<keyword evidence="2" id="KW-0812">Transmembrane</keyword>
<gene>
    <name evidence="3" type="ORF">PDIGIT_LOCUS11155</name>
</gene>
<proteinExistence type="predicted"/>
<evidence type="ECO:0000313" key="4">
    <source>
        <dbReference type="Proteomes" id="UP001152607"/>
    </source>
</evidence>
<reference evidence="3" key="1">
    <citation type="submission" date="2023-01" db="EMBL/GenBank/DDBJ databases">
        <authorList>
            <person name="Van Ghelder C."/>
            <person name="Rancurel C."/>
        </authorList>
    </citation>
    <scope>NUCLEOTIDE SEQUENCE</scope>
    <source>
        <strain evidence="3">CNCM I-4278</strain>
    </source>
</reference>
<protein>
    <submittedName>
        <fullName evidence="3">Uncharacterized protein</fullName>
    </submittedName>
</protein>
<dbReference type="EMBL" id="CAOQHR010000008">
    <property type="protein sequence ID" value="CAI6338033.1"/>
    <property type="molecule type" value="Genomic_DNA"/>
</dbReference>
<keyword evidence="4" id="KW-1185">Reference proteome</keyword>
<evidence type="ECO:0000256" key="2">
    <source>
        <dbReference type="SAM" id="Phobius"/>
    </source>
</evidence>
<keyword evidence="2" id="KW-1133">Transmembrane helix</keyword>
<comment type="caution">
    <text evidence="3">The sequence shown here is derived from an EMBL/GenBank/DDBJ whole genome shotgun (WGS) entry which is preliminary data.</text>
</comment>
<keyword evidence="2" id="KW-0472">Membrane</keyword>
<name>A0A9W4UJZ5_9PLEO</name>
<sequence length="143" mass="15717">MNCPSPESYIHTPSAHQRPRKSDVKTKSPALYTPCYFFSFPFFALSFGAITYLSTLNTKHHAPSISAPCYPTLRPRFSQNQDIGETWGNTSTSYMIAFRDRIVVNDATGSGVADANDLLAGAVFVRQGARDQFVACGPFILTV</sequence>
<evidence type="ECO:0000256" key="1">
    <source>
        <dbReference type="SAM" id="MobiDB-lite"/>
    </source>
</evidence>
<feature type="region of interest" description="Disordered" evidence="1">
    <location>
        <begin position="1"/>
        <end position="23"/>
    </location>
</feature>
<accession>A0A9W4UJZ5</accession>
<dbReference type="AlphaFoldDB" id="A0A9W4UJZ5"/>
<dbReference type="Proteomes" id="UP001152607">
    <property type="component" value="Unassembled WGS sequence"/>
</dbReference>
<organism evidence="3 4">
    <name type="scientific">Periconia digitata</name>
    <dbReference type="NCBI Taxonomy" id="1303443"/>
    <lineage>
        <taxon>Eukaryota</taxon>
        <taxon>Fungi</taxon>
        <taxon>Dikarya</taxon>
        <taxon>Ascomycota</taxon>
        <taxon>Pezizomycotina</taxon>
        <taxon>Dothideomycetes</taxon>
        <taxon>Pleosporomycetidae</taxon>
        <taxon>Pleosporales</taxon>
        <taxon>Massarineae</taxon>
        <taxon>Periconiaceae</taxon>
        <taxon>Periconia</taxon>
    </lineage>
</organism>
<evidence type="ECO:0000313" key="3">
    <source>
        <dbReference type="EMBL" id="CAI6338033.1"/>
    </source>
</evidence>
<feature type="transmembrane region" description="Helical" evidence="2">
    <location>
        <begin position="31"/>
        <end position="53"/>
    </location>
</feature>